<dbReference type="OrthoDB" id="685795at2759"/>
<dbReference type="PANTHER" id="PTHR45287">
    <property type="entry name" value="OS03G0691500 PROTEIN"/>
    <property type="match status" value="1"/>
</dbReference>
<feature type="coiled-coil region" evidence="1">
    <location>
        <begin position="1"/>
        <end position="38"/>
    </location>
</feature>
<dbReference type="Proteomes" id="UP000515123">
    <property type="component" value="Linkage group 7"/>
</dbReference>
<evidence type="ECO:0000256" key="2">
    <source>
        <dbReference type="SAM" id="MobiDB-lite"/>
    </source>
</evidence>
<evidence type="ECO:0000313" key="4">
    <source>
        <dbReference type="Proteomes" id="UP000092600"/>
    </source>
</evidence>
<dbReference type="AlphaFoldDB" id="A0A199VMF2"/>
<feature type="coiled-coil region" evidence="1">
    <location>
        <begin position="225"/>
        <end position="329"/>
    </location>
</feature>
<feature type="region of interest" description="Disordered" evidence="2">
    <location>
        <begin position="963"/>
        <end position="984"/>
    </location>
</feature>
<protein>
    <submittedName>
        <fullName evidence="6">Uncharacterized protein At4g38062</fullName>
    </submittedName>
</protein>
<dbReference type="PANTHER" id="PTHR45287:SF4">
    <property type="entry name" value="OS03G0691500 PROTEIN"/>
    <property type="match status" value="1"/>
</dbReference>
<dbReference type="RefSeq" id="XP_020091540.1">
    <property type="nucleotide sequence ID" value="XM_020235951.1"/>
</dbReference>
<feature type="coiled-coil region" evidence="1">
    <location>
        <begin position="450"/>
        <end position="806"/>
    </location>
</feature>
<accession>A0A199VMF2</accession>
<gene>
    <name evidence="6" type="primary">LOC109712402</name>
    <name evidence="3" type="ORF">ACMD2_13810</name>
</gene>
<proteinExistence type="predicted"/>
<organism evidence="3 4">
    <name type="scientific">Ananas comosus</name>
    <name type="common">Pineapple</name>
    <name type="synonym">Ananas ananas</name>
    <dbReference type="NCBI Taxonomy" id="4615"/>
    <lineage>
        <taxon>Eukaryota</taxon>
        <taxon>Viridiplantae</taxon>
        <taxon>Streptophyta</taxon>
        <taxon>Embryophyta</taxon>
        <taxon>Tracheophyta</taxon>
        <taxon>Spermatophyta</taxon>
        <taxon>Magnoliopsida</taxon>
        <taxon>Liliopsida</taxon>
        <taxon>Poales</taxon>
        <taxon>Bromeliaceae</taxon>
        <taxon>Bromelioideae</taxon>
        <taxon>Ananas</taxon>
    </lineage>
</organism>
<keyword evidence="5" id="KW-1185">Reference proteome</keyword>
<name>A0A199VMF2_ANACO</name>
<feature type="compositionally biased region" description="Basic and acidic residues" evidence="2">
    <location>
        <begin position="963"/>
        <end position="978"/>
    </location>
</feature>
<keyword evidence="1" id="KW-0175">Coiled coil</keyword>
<dbReference type="GeneID" id="109712402"/>
<reference evidence="6" key="2">
    <citation type="submission" date="2025-04" db="UniProtKB">
        <authorList>
            <consortium name="RefSeq"/>
        </authorList>
    </citation>
    <scope>IDENTIFICATION</scope>
    <source>
        <tissue evidence="6">Leaf</tissue>
    </source>
</reference>
<dbReference type="STRING" id="4615.A0A199VMF2"/>
<feature type="coiled-coil region" evidence="1">
    <location>
        <begin position="833"/>
        <end position="906"/>
    </location>
</feature>
<evidence type="ECO:0000313" key="3">
    <source>
        <dbReference type="EMBL" id="OAY78076.1"/>
    </source>
</evidence>
<feature type="coiled-coil region" evidence="1">
    <location>
        <begin position="82"/>
        <end position="178"/>
    </location>
</feature>
<sequence>MGETCKELEDLKSEIAVLKEESRAKSELAETLRKAHDEAWVDIAAKDDEITTVKRLYDDLRSSFAEKESALKSLGSTYENLKAGFRETVENLESENKNLVSALEAANSERGEQEKTISAFKEEIEGLKRLLFEARRKCSDAEERAQAPREVRRRDELLSRLEEEKGGVEEKLKWKSEQFTHLKEAHGKLQEEFRAANREWGLERSNLVGEIHALQTKLDSTTRLNEGLKSQLAMCNQALAREESRRKMLEAQVSELKARCENVVSEFEEARSTVELLTTKRDEEIASLRNLLATKITLLKEMEYNKAQLEQENQELTSSLKEYQEAEISGADASASLKTLRQKFRALEQVHKGCSEKLRAKESEWTKQMKKLGTDLDECLSQLCSKDKQLLQLKDELEGSYSLNVQQKLEHEEIHSVLMVVKSKFWESCLYLENLKLEMEQRGEMFGKRLVLMAKQLEEKNAALIQAQNEKLREGQMAGLLQSRIEHLESVEDDYSKMRVTLDAYKEMLDNSSRNVDRLKEEASEREKVLREDLRKALEALEQANCAVAERSSELKQVEFDLERQKLATERLEKLKTDMEIETTRYCDENQAMRRELEDVLLGKMEVEEALKEEKERSRRAIAENDKRTEELQQLIAVLKEDNSRLELEAISAKLEAENSLEEEKVRFHCIIAEKDKRIEELQQLSSVLKEDISRLELEATSVRLEANKSTEEEKKRFLETGRDMEKRFMEIKCQLDSLEQKCMQRMHEILRTFEQEKTKWSKVIEEKENVIADVQVTVQSLEHDLKQSLEDAAALKLEEKQHEIERLFDTFEKIVTVHVIEGQDNLFKNILIEEMEKELETLKLKLKFEEEQLVTLKNMLQQAKAEIAKERLDSEKDKHRILNELKSTQSRKDSLEDQLGELKSKTKVFHNIIAHLVSERKELVGQVTEFSDSIALIVNADEKLISDWKRVMLKIRSKGDIMSSEKEGLNSEKDKANSRNCSSSIINKAGQVSDRSPLKEYNC</sequence>
<dbReference type="InterPro" id="IPR040262">
    <property type="entry name" value="At4g38062-like"/>
</dbReference>
<dbReference type="Gramene" id="Aco019807.1.mrna1">
    <property type="protein sequence ID" value="Aco019807.1.mrna1.cds1"/>
    <property type="gene ID" value="Aco019807.1.path1"/>
</dbReference>
<evidence type="ECO:0000256" key="1">
    <source>
        <dbReference type="SAM" id="Coils"/>
    </source>
</evidence>
<evidence type="ECO:0000313" key="5">
    <source>
        <dbReference type="Proteomes" id="UP000515123"/>
    </source>
</evidence>
<dbReference type="Proteomes" id="UP000092600">
    <property type="component" value="Unassembled WGS sequence"/>
</dbReference>
<dbReference type="Gene3D" id="1.10.287.1490">
    <property type="match status" value="1"/>
</dbReference>
<evidence type="ECO:0000313" key="6">
    <source>
        <dbReference type="RefSeq" id="XP_020091540.1"/>
    </source>
</evidence>
<dbReference type="EMBL" id="LSRQ01001377">
    <property type="protein sequence ID" value="OAY78076.1"/>
    <property type="molecule type" value="Genomic_DNA"/>
</dbReference>
<reference evidence="3 4" key="1">
    <citation type="journal article" date="2016" name="DNA Res.">
        <title>The draft genome of MD-2 pineapple using hybrid error correction of long reads.</title>
        <authorList>
            <person name="Redwan R.M."/>
            <person name="Saidin A."/>
            <person name="Kumar S.V."/>
        </authorList>
    </citation>
    <scope>NUCLEOTIDE SEQUENCE [LARGE SCALE GENOMIC DNA]</scope>
    <source>
        <strain evidence="4">cv. MD2</strain>
        <tissue evidence="3">Leaf</tissue>
    </source>
</reference>